<protein>
    <submittedName>
        <fullName evidence="2">VPS13 domain-containing protein</fullName>
    </submittedName>
</protein>
<dbReference type="AlphaFoldDB" id="A0A8H6ZHJ1"/>
<feature type="region of interest" description="Disordered" evidence="1">
    <location>
        <begin position="179"/>
        <end position="225"/>
    </location>
</feature>
<dbReference type="OrthoDB" id="3117983at2759"/>
<organism evidence="2 3">
    <name type="scientific">Mycena sanguinolenta</name>
    <dbReference type="NCBI Taxonomy" id="230812"/>
    <lineage>
        <taxon>Eukaryota</taxon>
        <taxon>Fungi</taxon>
        <taxon>Dikarya</taxon>
        <taxon>Basidiomycota</taxon>
        <taxon>Agaricomycotina</taxon>
        <taxon>Agaricomycetes</taxon>
        <taxon>Agaricomycetidae</taxon>
        <taxon>Agaricales</taxon>
        <taxon>Marasmiineae</taxon>
        <taxon>Mycenaceae</taxon>
        <taxon>Mycena</taxon>
    </lineage>
</organism>
<sequence>MALKMPGNTGYVNDYIEGCWQHVTALTSSIERYSGGELWLEEKFSSYIESQEAILKERLGKIQYDIDAIETVSLVLRGDRIEGSIFILLALLMRRHLAKMHLGLKQELDSRELWDDMDTITWVVDAVWIRFVDLKEQFQHQEIADLKLIFEWLSCGLFKKLLAMGQLAPDETFFPSCDSVMTESGTGESTPTADPGSAVETAEPLSEEKLTLAESNPSSKPSEAEMSSAGTWYGFHWTETQKPFLAMVAFNVKCGEREPESDTVTKISGDGVGTDGYSFTLSGTMNSAGDQPAGNFSPSFERIYEDNTWFLYNGIFNPDRETVTGGIQKRERQRLLSIEESPHVGNYELWSFALNAVINDLRRKKPTLSYIRERMIDIRHTLAFMHRDNDDLDPEEQAQYSKLLMKFSVEESAELNKLYQWYARDADLQPAGYSCDGCDGSLVRSRVICLDCVSTDRPESTVDFCSKPECIAKETIPQHTDVQHRPDHMLVRFRDLLLLKDYFGIKRRAGFTLHLARSIYKEPTEEIYLTGRLPESPLATDNLMEEPKSSSNGEANVATPPTIVDDALIPTPISISPAPQFGLPALNTAVVNLQPSTPDPEASSSDGLLSVAVTPVETQVEEDQILSCVICRERIVAPCWSCVTCNGTTWVCDACDRVTNRLSPWDYQNRYRAEVEAMGGRDDGSSHTVFHALVRFVDLESDSTSSATDIVTDAATDPASPAQQSSDSSWEQIEKRIEELVTARFEAVNARFEAVNSHVDKRLDEVEAKLESGLANIERLLNLLAAAGQPKA</sequence>
<comment type="caution">
    <text evidence="2">The sequence shown here is derived from an EMBL/GenBank/DDBJ whole genome shotgun (WGS) entry which is preliminary data.</text>
</comment>
<proteinExistence type="predicted"/>
<evidence type="ECO:0000313" key="2">
    <source>
        <dbReference type="EMBL" id="KAF7375680.1"/>
    </source>
</evidence>
<dbReference type="EMBL" id="JACAZH010000002">
    <property type="protein sequence ID" value="KAF7375680.1"/>
    <property type="molecule type" value="Genomic_DNA"/>
</dbReference>
<feature type="compositionally biased region" description="Polar residues" evidence="1">
    <location>
        <begin position="179"/>
        <end position="192"/>
    </location>
</feature>
<keyword evidence="3" id="KW-1185">Reference proteome</keyword>
<name>A0A8H6ZHJ1_9AGAR</name>
<dbReference type="Proteomes" id="UP000623467">
    <property type="component" value="Unassembled WGS sequence"/>
</dbReference>
<accession>A0A8H6ZHJ1</accession>
<feature type="region of interest" description="Disordered" evidence="1">
    <location>
        <begin position="538"/>
        <end position="557"/>
    </location>
</feature>
<evidence type="ECO:0000256" key="1">
    <source>
        <dbReference type="SAM" id="MobiDB-lite"/>
    </source>
</evidence>
<evidence type="ECO:0000313" key="3">
    <source>
        <dbReference type="Proteomes" id="UP000623467"/>
    </source>
</evidence>
<reference evidence="2" key="1">
    <citation type="submission" date="2020-05" db="EMBL/GenBank/DDBJ databases">
        <title>Mycena genomes resolve the evolution of fungal bioluminescence.</title>
        <authorList>
            <person name="Tsai I.J."/>
        </authorList>
    </citation>
    <scope>NUCLEOTIDE SEQUENCE</scope>
    <source>
        <strain evidence="2">160909Yilan</strain>
    </source>
</reference>
<gene>
    <name evidence="2" type="ORF">MSAN_00457300</name>
</gene>